<evidence type="ECO:0008006" key="3">
    <source>
        <dbReference type="Google" id="ProtNLM"/>
    </source>
</evidence>
<dbReference type="OrthoDB" id="7173324at2"/>
<sequence>MNKNTDARPLGALRSVGPATLEDLRLLGVADVRDLARRDPQALYNDLCRIKGQAVDICCLDVFCCAVAQAQNPQLPYEQCNWFWWSRQRKAAASPANKSNPRP</sequence>
<dbReference type="Gene3D" id="1.10.150.20">
    <property type="entry name" value="5' to 3' exonuclease, C-terminal subdomain"/>
    <property type="match status" value="1"/>
</dbReference>
<evidence type="ECO:0000313" key="2">
    <source>
        <dbReference type="Proteomes" id="UP000297065"/>
    </source>
</evidence>
<evidence type="ECO:0000313" key="1">
    <source>
        <dbReference type="EMBL" id="QCC84385.1"/>
    </source>
</evidence>
<dbReference type="AlphaFoldDB" id="A0A4P7UEX5"/>
<dbReference type="RefSeq" id="WP_136398635.1">
    <property type="nucleotide sequence ID" value="NZ_CP036295.1"/>
</dbReference>
<protein>
    <recommendedName>
        <fullName evidence="3">Pathogenicity locus</fullName>
    </recommendedName>
</protein>
<reference evidence="1 2" key="1">
    <citation type="submission" date="2019-02" db="EMBL/GenBank/DDBJ databases">
        <title>Complete Genome Sequence of Desulfovibrio desulfuricans IC1, a Sulfonate Utilizing Anaerobe.</title>
        <authorList>
            <person name="Day L.A."/>
            <person name="De Leon K.B."/>
            <person name="Wall J.D."/>
        </authorList>
    </citation>
    <scope>NUCLEOTIDE SEQUENCE [LARGE SCALE GENOMIC DNA]</scope>
    <source>
        <strain evidence="1 2">IC1</strain>
    </source>
</reference>
<name>A0A4P7UEX5_DESDE</name>
<dbReference type="InterPro" id="IPR021725">
    <property type="entry name" value="Cdd1"/>
</dbReference>
<accession>A0A4P7UEX5</accession>
<organism evidence="1 2">
    <name type="scientific">Desulfovibrio desulfuricans</name>
    <dbReference type="NCBI Taxonomy" id="876"/>
    <lineage>
        <taxon>Bacteria</taxon>
        <taxon>Pseudomonadati</taxon>
        <taxon>Thermodesulfobacteriota</taxon>
        <taxon>Desulfovibrionia</taxon>
        <taxon>Desulfovibrionales</taxon>
        <taxon>Desulfovibrionaceae</taxon>
        <taxon>Desulfovibrio</taxon>
    </lineage>
</organism>
<gene>
    <name evidence="1" type="ORF">DDIC_00530</name>
</gene>
<dbReference type="EMBL" id="CP036295">
    <property type="protein sequence ID" value="QCC84385.1"/>
    <property type="molecule type" value="Genomic_DNA"/>
</dbReference>
<dbReference type="Pfam" id="PF11731">
    <property type="entry name" value="Cdd1"/>
    <property type="match status" value="1"/>
</dbReference>
<dbReference type="Proteomes" id="UP000297065">
    <property type="component" value="Chromosome"/>
</dbReference>
<proteinExistence type="predicted"/>